<comment type="caution">
    <text evidence="5">The sequence shown here is derived from an EMBL/GenBank/DDBJ whole genome shotgun (WGS) entry which is preliminary data.</text>
</comment>
<keyword evidence="6" id="KW-1185">Reference proteome</keyword>
<protein>
    <submittedName>
        <fullName evidence="5">Putative 12-oxophytodienoate reductase 12</fullName>
    </submittedName>
</protein>
<dbReference type="OrthoDB" id="1663137at2759"/>
<dbReference type="SUPFAM" id="SSF51395">
    <property type="entry name" value="FMN-linked oxidoreductases"/>
    <property type="match status" value="1"/>
</dbReference>
<evidence type="ECO:0000313" key="6">
    <source>
        <dbReference type="Proteomes" id="UP000236333"/>
    </source>
</evidence>
<dbReference type="InterPro" id="IPR013785">
    <property type="entry name" value="Aldolase_TIM"/>
</dbReference>
<dbReference type="Pfam" id="PF00724">
    <property type="entry name" value="Oxidored_FMN"/>
    <property type="match status" value="1"/>
</dbReference>
<dbReference type="GO" id="GO:0016491">
    <property type="term" value="F:oxidoreductase activity"/>
    <property type="evidence" value="ECO:0007669"/>
    <property type="project" value="InterPro"/>
</dbReference>
<accession>A0A2J8AHC2</accession>
<name>A0A2J8AHC2_9CHLO</name>
<dbReference type="GO" id="GO:0010181">
    <property type="term" value="F:FMN binding"/>
    <property type="evidence" value="ECO:0007669"/>
    <property type="project" value="InterPro"/>
</dbReference>
<organism evidence="5 6">
    <name type="scientific">Tetrabaena socialis</name>
    <dbReference type="NCBI Taxonomy" id="47790"/>
    <lineage>
        <taxon>Eukaryota</taxon>
        <taxon>Viridiplantae</taxon>
        <taxon>Chlorophyta</taxon>
        <taxon>core chlorophytes</taxon>
        <taxon>Chlorophyceae</taxon>
        <taxon>CS clade</taxon>
        <taxon>Chlamydomonadales</taxon>
        <taxon>Tetrabaenaceae</taxon>
        <taxon>Tetrabaena</taxon>
    </lineage>
</organism>
<dbReference type="InterPro" id="IPR001155">
    <property type="entry name" value="OxRdtase_FMN_N"/>
</dbReference>
<dbReference type="PANTHER" id="PTHR22893:SF123">
    <property type="entry name" value="NADH:FLAVIN OXIDOREDUCTASE_NADH OXIDASE N-TERMINAL DOMAIN-CONTAINING PROTEIN"/>
    <property type="match status" value="1"/>
</dbReference>
<dbReference type="PANTHER" id="PTHR22893">
    <property type="entry name" value="NADH OXIDOREDUCTASE-RELATED"/>
    <property type="match status" value="1"/>
</dbReference>
<evidence type="ECO:0000256" key="1">
    <source>
        <dbReference type="ARBA" id="ARBA00001917"/>
    </source>
</evidence>
<gene>
    <name evidence="5" type="ORF">TSOC_001196</name>
</gene>
<dbReference type="AlphaFoldDB" id="A0A2J8AHC2"/>
<sequence length="305" mass="32520">MMLRAQMMLRSPCSRVATTCGRMRVTTVASSLVGDKPPVSASPVGMAGTLYVKGGVKAEYEVPRELTTAEVEALPALFADSAEKAIKAAGFDGVELHAGNGYLLQSFLAKKTNQRADKYGGSIANRSRLLLEVIDAVAARVGAGRTSVKLQPGITFSDLVEPEADVRELLDYLGPELSKRNLAYVCLSSLNGEPYFRLMQMPAPNVSFDVFRHFRSIFSGTLMINGGLGIETGEQYVSEGVADLVSYGGLFIANANMPALVAAGVKTGGLNPAGYDPRNWYSKDPAGDAKNYTDWPVQEPAAAAK</sequence>
<reference evidence="5 6" key="1">
    <citation type="journal article" date="2017" name="Mol. Biol. Evol.">
        <title>The 4-celled Tetrabaena socialis nuclear genome reveals the essential components for genetic control of cell number at the origin of multicellularity in the volvocine lineage.</title>
        <authorList>
            <person name="Featherston J."/>
            <person name="Arakaki Y."/>
            <person name="Hanschen E.R."/>
            <person name="Ferris P.J."/>
            <person name="Michod R.E."/>
            <person name="Olson B.J.S.C."/>
            <person name="Nozaki H."/>
            <person name="Durand P.M."/>
        </authorList>
    </citation>
    <scope>NUCLEOTIDE SEQUENCE [LARGE SCALE GENOMIC DNA]</scope>
    <source>
        <strain evidence="5 6">NIES-571</strain>
    </source>
</reference>
<proteinExistence type="inferred from homology"/>
<dbReference type="Gene3D" id="3.20.20.70">
    <property type="entry name" value="Aldolase class I"/>
    <property type="match status" value="1"/>
</dbReference>
<feature type="domain" description="NADH:flavin oxidoreductase/NADH oxidase N-terminal" evidence="4">
    <location>
        <begin position="56"/>
        <end position="265"/>
    </location>
</feature>
<keyword evidence="3" id="KW-0285">Flavoprotein</keyword>
<comment type="similarity">
    <text evidence="2">Belongs to the NADH:flavin oxidoreductase/NADH oxidase family.</text>
</comment>
<dbReference type="InterPro" id="IPR045247">
    <property type="entry name" value="Oye-like"/>
</dbReference>
<evidence type="ECO:0000259" key="4">
    <source>
        <dbReference type="Pfam" id="PF00724"/>
    </source>
</evidence>
<evidence type="ECO:0000256" key="2">
    <source>
        <dbReference type="ARBA" id="ARBA00005979"/>
    </source>
</evidence>
<keyword evidence="3" id="KW-0288">FMN</keyword>
<comment type="cofactor">
    <cofactor evidence="1">
        <name>FMN</name>
        <dbReference type="ChEBI" id="CHEBI:58210"/>
    </cofactor>
</comment>
<dbReference type="EMBL" id="PGGS01000019">
    <property type="protein sequence ID" value="PNH11896.1"/>
    <property type="molecule type" value="Genomic_DNA"/>
</dbReference>
<evidence type="ECO:0000256" key="3">
    <source>
        <dbReference type="ARBA" id="ARBA00022643"/>
    </source>
</evidence>
<evidence type="ECO:0000313" key="5">
    <source>
        <dbReference type="EMBL" id="PNH11896.1"/>
    </source>
</evidence>
<dbReference type="Proteomes" id="UP000236333">
    <property type="component" value="Unassembled WGS sequence"/>
</dbReference>